<organism evidence="8 9">
    <name type="scientific">Saccharata proteae CBS 121410</name>
    <dbReference type="NCBI Taxonomy" id="1314787"/>
    <lineage>
        <taxon>Eukaryota</taxon>
        <taxon>Fungi</taxon>
        <taxon>Dikarya</taxon>
        <taxon>Ascomycota</taxon>
        <taxon>Pezizomycotina</taxon>
        <taxon>Dothideomycetes</taxon>
        <taxon>Dothideomycetes incertae sedis</taxon>
        <taxon>Botryosphaeriales</taxon>
        <taxon>Saccharataceae</taxon>
        <taxon>Saccharata</taxon>
    </lineage>
</organism>
<dbReference type="EMBL" id="ML978717">
    <property type="protein sequence ID" value="KAF2088080.1"/>
    <property type="molecule type" value="Genomic_DNA"/>
</dbReference>
<evidence type="ECO:0000313" key="8">
    <source>
        <dbReference type="EMBL" id="KAF2088080.1"/>
    </source>
</evidence>
<comment type="similarity">
    <text evidence="2">Belongs to the glycosyl hydrolase 16 family.</text>
</comment>
<dbReference type="CDD" id="cd02181">
    <property type="entry name" value="GH16_fungal_Lam16A_glucanase"/>
    <property type="match status" value="1"/>
</dbReference>
<evidence type="ECO:0000256" key="6">
    <source>
        <dbReference type="SAM" id="SignalP"/>
    </source>
</evidence>
<dbReference type="OrthoDB" id="192832at2759"/>
<evidence type="ECO:0000256" key="5">
    <source>
        <dbReference type="ARBA" id="ARBA00023295"/>
    </source>
</evidence>
<dbReference type="PANTHER" id="PTHR10963:SF24">
    <property type="entry name" value="GLYCOSIDASE C21B10.07-RELATED"/>
    <property type="match status" value="1"/>
</dbReference>
<evidence type="ECO:0000256" key="1">
    <source>
        <dbReference type="ARBA" id="ARBA00000124"/>
    </source>
</evidence>
<evidence type="ECO:0000256" key="3">
    <source>
        <dbReference type="ARBA" id="ARBA00012599"/>
    </source>
</evidence>
<feature type="non-terminal residue" evidence="8">
    <location>
        <position position="312"/>
    </location>
</feature>
<dbReference type="InterPro" id="IPR013320">
    <property type="entry name" value="ConA-like_dom_sf"/>
</dbReference>
<dbReference type="PANTHER" id="PTHR10963">
    <property type="entry name" value="GLYCOSYL HYDROLASE-RELATED"/>
    <property type="match status" value="1"/>
</dbReference>
<keyword evidence="5" id="KW-0326">Glycosidase</keyword>
<sequence>MLSTVLSALTLVHLSIAGYVVHDTYDPSNFFDQFSFFDQTDPTQGFVDYVSADVANSSGLIDTSGGSVYIGTDHTNEAPNGRPSVRITSNKSYNEGLVILDLEHFPGGICGTWPAFWMVGPNWPSAGEIDIMEGANTQSTNSMTLHTSSGCEIGSSSGFAGTMSTDNCFVNAAGQDENAGCGISDTDEFTYSGFNENKGGVFATEIDPDNNAISIWFFSRSSIPSDITSGNPDPTSWGQPRASFNSGCDIAEHFQDLQIVFDLTFCGSWAGSAWSSDSTCAAMSDSCDAYVESNPSAFTDAYWTINSLKVYQ</sequence>
<dbReference type="SUPFAM" id="SSF49899">
    <property type="entry name" value="Concanavalin A-like lectins/glucanases"/>
    <property type="match status" value="1"/>
</dbReference>
<dbReference type="FunFam" id="2.60.120.200:FF:000114">
    <property type="entry name" value="Probable endo-1,3(4)-beta-glucanase NFIA_089530"/>
    <property type="match status" value="1"/>
</dbReference>
<evidence type="ECO:0000256" key="4">
    <source>
        <dbReference type="ARBA" id="ARBA00022801"/>
    </source>
</evidence>
<gene>
    <name evidence="8" type="ORF">K490DRAFT_9059</name>
</gene>
<name>A0A9P4LW21_9PEZI</name>
<dbReference type="PROSITE" id="PS51762">
    <property type="entry name" value="GH16_2"/>
    <property type="match status" value="1"/>
</dbReference>
<dbReference type="GO" id="GO:0052861">
    <property type="term" value="F:endo-1,3(4)-beta-glucanase activity"/>
    <property type="evidence" value="ECO:0007669"/>
    <property type="project" value="UniProtKB-EC"/>
</dbReference>
<keyword evidence="6" id="KW-0732">Signal</keyword>
<dbReference type="InterPro" id="IPR050546">
    <property type="entry name" value="Glycosyl_Hydrlase_16"/>
</dbReference>
<dbReference type="Pfam" id="PF26113">
    <property type="entry name" value="GH16_XgeA"/>
    <property type="match status" value="1"/>
</dbReference>
<accession>A0A9P4LW21</accession>
<feature type="chain" id="PRO_5040322376" description="endo-1,3(4)-beta-glucanase" evidence="6">
    <location>
        <begin position="18"/>
        <end position="312"/>
    </location>
</feature>
<evidence type="ECO:0000313" key="9">
    <source>
        <dbReference type="Proteomes" id="UP000799776"/>
    </source>
</evidence>
<dbReference type="AlphaFoldDB" id="A0A9P4LW21"/>
<feature type="domain" description="GH16" evidence="7">
    <location>
        <begin position="14"/>
        <end position="278"/>
    </location>
</feature>
<dbReference type="Proteomes" id="UP000799776">
    <property type="component" value="Unassembled WGS sequence"/>
</dbReference>
<evidence type="ECO:0000256" key="2">
    <source>
        <dbReference type="ARBA" id="ARBA00006865"/>
    </source>
</evidence>
<evidence type="ECO:0000259" key="7">
    <source>
        <dbReference type="PROSITE" id="PS51762"/>
    </source>
</evidence>
<reference evidence="8" key="1">
    <citation type="journal article" date="2020" name="Stud. Mycol.">
        <title>101 Dothideomycetes genomes: a test case for predicting lifestyles and emergence of pathogens.</title>
        <authorList>
            <person name="Haridas S."/>
            <person name="Albert R."/>
            <person name="Binder M."/>
            <person name="Bloem J."/>
            <person name="Labutti K."/>
            <person name="Salamov A."/>
            <person name="Andreopoulos B."/>
            <person name="Baker S."/>
            <person name="Barry K."/>
            <person name="Bills G."/>
            <person name="Bluhm B."/>
            <person name="Cannon C."/>
            <person name="Castanera R."/>
            <person name="Culley D."/>
            <person name="Daum C."/>
            <person name="Ezra D."/>
            <person name="Gonzalez J."/>
            <person name="Henrissat B."/>
            <person name="Kuo A."/>
            <person name="Liang C."/>
            <person name="Lipzen A."/>
            <person name="Lutzoni F."/>
            <person name="Magnuson J."/>
            <person name="Mondo S."/>
            <person name="Nolan M."/>
            <person name="Ohm R."/>
            <person name="Pangilinan J."/>
            <person name="Park H.-J."/>
            <person name="Ramirez L."/>
            <person name="Alfaro M."/>
            <person name="Sun H."/>
            <person name="Tritt A."/>
            <person name="Yoshinaga Y."/>
            <person name="Zwiers L.-H."/>
            <person name="Turgeon B."/>
            <person name="Goodwin S."/>
            <person name="Spatafora J."/>
            <person name="Crous P."/>
            <person name="Grigoriev I."/>
        </authorList>
    </citation>
    <scope>NUCLEOTIDE SEQUENCE</scope>
    <source>
        <strain evidence="8">CBS 121410</strain>
    </source>
</reference>
<comment type="catalytic activity">
    <reaction evidence="1">
        <text>Endohydrolysis of (1-&gt;3)- or (1-&gt;4)-linkages in beta-D-glucans when the glucose residue whose reducing group is involved in the linkage to be hydrolyzed is itself substituted at C-3.</text>
        <dbReference type="EC" id="3.2.1.6"/>
    </reaction>
</comment>
<dbReference type="InterPro" id="IPR000757">
    <property type="entry name" value="Beta-glucanase-like"/>
</dbReference>
<keyword evidence="9" id="KW-1185">Reference proteome</keyword>
<protein>
    <recommendedName>
        <fullName evidence="3">endo-1,3(4)-beta-glucanase</fullName>
        <ecNumber evidence="3">3.2.1.6</ecNumber>
    </recommendedName>
</protein>
<dbReference type="Gene3D" id="2.60.120.200">
    <property type="match status" value="1"/>
</dbReference>
<comment type="caution">
    <text evidence="8">The sequence shown here is derived from an EMBL/GenBank/DDBJ whole genome shotgun (WGS) entry which is preliminary data.</text>
</comment>
<dbReference type="EC" id="3.2.1.6" evidence="3"/>
<feature type="signal peptide" evidence="6">
    <location>
        <begin position="1"/>
        <end position="17"/>
    </location>
</feature>
<proteinExistence type="inferred from homology"/>
<dbReference type="GO" id="GO:0009251">
    <property type="term" value="P:glucan catabolic process"/>
    <property type="evidence" value="ECO:0007669"/>
    <property type="project" value="TreeGrafter"/>
</dbReference>
<keyword evidence="4 8" id="KW-0378">Hydrolase</keyword>